<evidence type="ECO:0000313" key="1">
    <source>
        <dbReference type="EMBL" id="MFL9845659.1"/>
    </source>
</evidence>
<keyword evidence="2" id="KW-1185">Reference proteome</keyword>
<dbReference type="EMBL" id="JBELPZ010000020">
    <property type="protein sequence ID" value="MFL9845659.1"/>
    <property type="molecule type" value="Genomic_DNA"/>
</dbReference>
<evidence type="ECO:0000313" key="2">
    <source>
        <dbReference type="Proteomes" id="UP001629156"/>
    </source>
</evidence>
<gene>
    <name evidence="1" type="ORF">ABS766_14645</name>
</gene>
<comment type="caution">
    <text evidence="1">The sequence shown here is derived from an EMBL/GenBank/DDBJ whole genome shotgun (WGS) entry which is preliminary data.</text>
</comment>
<reference evidence="1 2" key="1">
    <citation type="submission" date="2024-06" db="EMBL/GenBank/DDBJ databases">
        <authorList>
            <person name="Kaempfer P."/>
            <person name="Viver T."/>
        </authorList>
    </citation>
    <scope>NUCLEOTIDE SEQUENCE [LARGE SCALE GENOMIC DNA]</scope>
    <source>
        <strain evidence="1 2">ST-119</strain>
    </source>
</reference>
<protein>
    <submittedName>
        <fullName evidence="1">Uncharacterized protein</fullName>
    </submittedName>
</protein>
<sequence length="74" mass="8131">MWVHCACGGSLCHAYLNDAMEQLEGQIASAKVAMARLSSVQLYYVLSGNDFNLDINNPDDLKIVCMGVSQKHQN</sequence>
<proteinExistence type="predicted"/>
<accession>A0ABW8YZY7</accession>
<dbReference type="RefSeq" id="WP_408085941.1">
    <property type="nucleotide sequence ID" value="NZ_JBELPZ010000020.1"/>
</dbReference>
<dbReference type="Proteomes" id="UP001629156">
    <property type="component" value="Unassembled WGS sequence"/>
</dbReference>
<organism evidence="1 2">
    <name type="scientific">Flavobacterium rhizosphaerae</name>
    <dbReference type="NCBI Taxonomy" id="3163298"/>
    <lineage>
        <taxon>Bacteria</taxon>
        <taxon>Pseudomonadati</taxon>
        <taxon>Bacteroidota</taxon>
        <taxon>Flavobacteriia</taxon>
        <taxon>Flavobacteriales</taxon>
        <taxon>Flavobacteriaceae</taxon>
        <taxon>Flavobacterium</taxon>
    </lineage>
</organism>
<name>A0ABW8YZY7_9FLAO</name>